<dbReference type="CDD" id="cd03784">
    <property type="entry name" value="GT1_Gtf-like"/>
    <property type="match status" value="1"/>
</dbReference>
<dbReference type="Proteomes" id="UP000327157">
    <property type="component" value="Unassembled WGS sequence"/>
</dbReference>
<reference evidence="5 6" key="2">
    <citation type="submission" date="2019-11" db="EMBL/GenBank/DDBJ databases">
        <title>A de novo genome assembly of a pear dwarfing rootstock.</title>
        <authorList>
            <person name="Wang F."/>
            <person name="Wang J."/>
            <person name="Li S."/>
            <person name="Zhang Y."/>
            <person name="Fang M."/>
            <person name="Ma L."/>
            <person name="Zhao Y."/>
            <person name="Jiang S."/>
        </authorList>
    </citation>
    <scope>NUCLEOTIDE SEQUENCE [LARGE SCALE GENOMIC DNA]</scope>
    <source>
        <strain evidence="5">S2</strain>
        <tissue evidence="5">Leaf</tissue>
    </source>
</reference>
<dbReference type="FunFam" id="3.40.50.2000:FF:000431">
    <property type="entry name" value="UDP-glycosyltransferase 90A1"/>
    <property type="match status" value="1"/>
</dbReference>
<accession>A0A5N5FH76</accession>
<feature type="transmembrane region" description="Helical" evidence="4">
    <location>
        <begin position="12"/>
        <end position="31"/>
    </location>
</feature>
<reference evidence="5 6" key="1">
    <citation type="submission" date="2019-09" db="EMBL/GenBank/DDBJ databases">
        <authorList>
            <person name="Ou C."/>
        </authorList>
    </citation>
    <scope>NUCLEOTIDE SEQUENCE [LARGE SCALE GENOMIC DNA]</scope>
    <source>
        <strain evidence="5">S2</strain>
        <tissue evidence="5">Leaf</tissue>
    </source>
</reference>
<keyword evidence="2 3" id="KW-0808">Transferase</keyword>
<dbReference type="PANTHER" id="PTHR11926:SF1516">
    <property type="entry name" value="GLYCOSYLTRANSFERASE"/>
    <property type="match status" value="1"/>
</dbReference>
<protein>
    <submittedName>
        <fullName evidence="5">7-deoxyloganetin glucosyltransferase-like</fullName>
    </submittedName>
</protein>
<dbReference type="PANTHER" id="PTHR11926">
    <property type="entry name" value="GLUCOSYL/GLUCURONOSYL TRANSFERASES"/>
    <property type="match status" value="1"/>
</dbReference>
<dbReference type="Pfam" id="PF00201">
    <property type="entry name" value="UDPGT"/>
    <property type="match status" value="1"/>
</dbReference>
<dbReference type="AlphaFoldDB" id="A0A5N5FH76"/>
<keyword evidence="4" id="KW-0812">Transmembrane</keyword>
<dbReference type="InterPro" id="IPR035595">
    <property type="entry name" value="UDP_glycos_trans_CS"/>
</dbReference>
<evidence type="ECO:0000313" key="6">
    <source>
        <dbReference type="Proteomes" id="UP000327157"/>
    </source>
</evidence>
<gene>
    <name evidence="5" type="ORF">D8674_042129</name>
</gene>
<dbReference type="InterPro" id="IPR002213">
    <property type="entry name" value="UDP_glucos_trans"/>
</dbReference>
<name>A0A5N5FH76_9ROSA</name>
<keyword evidence="3" id="KW-0328">Glycosyltransferase</keyword>
<keyword evidence="4" id="KW-1133">Transmembrane helix</keyword>
<dbReference type="Gene3D" id="3.40.50.2000">
    <property type="entry name" value="Glycogen Phosphorylase B"/>
    <property type="match status" value="2"/>
</dbReference>
<keyword evidence="6" id="KW-1185">Reference proteome</keyword>
<dbReference type="GO" id="GO:0080043">
    <property type="term" value="F:quercetin 3-O-glucosyltransferase activity"/>
    <property type="evidence" value="ECO:0007669"/>
    <property type="project" value="TreeGrafter"/>
</dbReference>
<dbReference type="PROSITE" id="PS00375">
    <property type="entry name" value="UDPGT"/>
    <property type="match status" value="1"/>
</dbReference>
<dbReference type="SUPFAM" id="SSF53756">
    <property type="entry name" value="UDP-Glycosyltransferase/glycogen phosphorylase"/>
    <property type="match status" value="1"/>
</dbReference>
<evidence type="ECO:0000313" key="5">
    <source>
        <dbReference type="EMBL" id="KAB2600570.1"/>
    </source>
</evidence>
<proteinExistence type="inferred from homology"/>
<organism evidence="5 6">
    <name type="scientific">Pyrus ussuriensis x Pyrus communis</name>
    <dbReference type="NCBI Taxonomy" id="2448454"/>
    <lineage>
        <taxon>Eukaryota</taxon>
        <taxon>Viridiplantae</taxon>
        <taxon>Streptophyta</taxon>
        <taxon>Embryophyta</taxon>
        <taxon>Tracheophyta</taxon>
        <taxon>Spermatophyta</taxon>
        <taxon>Magnoliopsida</taxon>
        <taxon>eudicotyledons</taxon>
        <taxon>Gunneridae</taxon>
        <taxon>Pentapetalae</taxon>
        <taxon>rosids</taxon>
        <taxon>fabids</taxon>
        <taxon>Rosales</taxon>
        <taxon>Rosaceae</taxon>
        <taxon>Amygdaloideae</taxon>
        <taxon>Maleae</taxon>
        <taxon>Pyrus</taxon>
    </lineage>
</organism>
<evidence type="ECO:0000256" key="1">
    <source>
        <dbReference type="ARBA" id="ARBA00009995"/>
    </source>
</evidence>
<comment type="caution">
    <text evidence="5">The sequence shown here is derived from an EMBL/GenBank/DDBJ whole genome shotgun (WGS) entry which is preliminary data.</text>
</comment>
<dbReference type="EMBL" id="SMOL01000732">
    <property type="protein sequence ID" value="KAB2600570.1"/>
    <property type="molecule type" value="Genomic_DNA"/>
</dbReference>
<sequence length="360" mass="40366">MSAFPMEAAEEIGIPVVLFFTISACSLMGYIQFPALVEKGLVPLKDDVFFTSIFVDASCLTNGFLDKVIDWIPGMKGIRLWDLPKDMRVTNPNDKYWKYCLEAIQRFVKGSAVVVHSFDALEKDVLDALSSLLPVVYAIGPLQLLLNQMPEHSLHTTGYGLWKEETECFKWLNSKSLNSVVYVNFGSLAFVTPEQLVEFGWGLANSKLPFIWVIRPDLERGLIASWCPQEQVLEHPSVGGFLTHSGWNSTVESLCAGVPMLCWPCSNDQPTNCCYACKEWGVGMEISNDVKRDEVEKLVKELMEGEKGKKMKNKVMEWKKLAEAAASPHGSSSANLHNFVNQVLSRKTLTISRELNQNFI</sequence>
<keyword evidence="4" id="KW-0472">Membrane</keyword>
<evidence type="ECO:0000256" key="3">
    <source>
        <dbReference type="RuleBase" id="RU003718"/>
    </source>
</evidence>
<evidence type="ECO:0000256" key="4">
    <source>
        <dbReference type="SAM" id="Phobius"/>
    </source>
</evidence>
<evidence type="ECO:0000256" key="2">
    <source>
        <dbReference type="ARBA" id="ARBA00022679"/>
    </source>
</evidence>
<dbReference type="GO" id="GO:0080044">
    <property type="term" value="F:quercetin 7-O-glucosyltransferase activity"/>
    <property type="evidence" value="ECO:0007669"/>
    <property type="project" value="TreeGrafter"/>
</dbReference>
<comment type="similarity">
    <text evidence="1 3">Belongs to the UDP-glycosyltransferase family.</text>
</comment>
<dbReference type="OrthoDB" id="5835829at2759"/>